<comment type="caution">
    <text evidence="1">The sequence shown here is derived from an EMBL/GenBank/DDBJ whole genome shotgun (WGS) entry which is preliminary data.</text>
</comment>
<sequence>MRTLQPRYGLKVAPHPAGDATVMQRGIELGGDGVVTRTRTCR</sequence>
<accession>A0A562IEC6</accession>
<evidence type="ECO:0008006" key="3">
    <source>
        <dbReference type="Google" id="ProtNLM"/>
    </source>
</evidence>
<keyword evidence="2" id="KW-1185">Reference proteome</keyword>
<protein>
    <recommendedName>
        <fullName evidence="3">Glycerophosphoryl diester phosphodiesterase</fullName>
    </recommendedName>
</protein>
<evidence type="ECO:0000313" key="2">
    <source>
        <dbReference type="Proteomes" id="UP000319825"/>
    </source>
</evidence>
<dbReference type="EMBL" id="VLKE01000001">
    <property type="protein sequence ID" value="TWH69158.1"/>
    <property type="molecule type" value="Genomic_DNA"/>
</dbReference>
<dbReference type="RefSeq" id="WP_281292107.1">
    <property type="nucleotide sequence ID" value="NZ_BAAATQ010000306.1"/>
</dbReference>
<reference evidence="1 2" key="1">
    <citation type="submission" date="2019-07" db="EMBL/GenBank/DDBJ databases">
        <title>R&amp;d 2014.</title>
        <authorList>
            <person name="Klenk H.-P."/>
        </authorList>
    </citation>
    <scope>NUCLEOTIDE SEQUENCE [LARGE SCALE GENOMIC DNA]</scope>
    <source>
        <strain evidence="1 2">DSM 43868</strain>
    </source>
</reference>
<evidence type="ECO:0000313" key="1">
    <source>
        <dbReference type="EMBL" id="TWH69158.1"/>
    </source>
</evidence>
<dbReference type="Proteomes" id="UP000319825">
    <property type="component" value="Unassembled WGS sequence"/>
</dbReference>
<gene>
    <name evidence="1" type="ORF">JD77_04165</name>
</gene>
<name>A0A562IEC6_MICOL</name>
<organism evidence="1 2">
    <name type="scientific">Micromonospora olivasterospora</name>
    <dbReference type="NCBI Taxonomy" id="1880"/>
    <lineage>
        <taxon>Bacteria</taxon>
        <taxon>Bacillati</taxon>
        <taxon>Actinomycetota</taxon>
        <taxon>Actinomycetes</taxon>
        <taxon>Micromonosporales</taxon>
        <taxon>Micromonosporaceae</taxon>
        <taxon>Micromonospora</taxon>
    </lineage>
</organism>
<proteinExistence type="predicted"/>
<dbReference type="AlphaFoldDB" id="A0A562IEC6"/>